<dbReference type="SUPFAM" id="SSF54292">
    <property type="entry name" value="2Fe-2S ferredoxin-like"/>
    <property type="match status" value="1"/>
</dbReference>
<dbReference type="InterPro" id="IPR012675">
    <property type="entry name" value="Beta-grasp_dom_sf"/>
</dbReference>
<protein>
    <submittedName>
        <fullName evidence="6">Benzoate/toluate 1,2-dioxygenase reductase subunit</fullName>
    </submittedName>
</protein>
<dbReference type="Pfam" id="PF00175">
    <property type="entry name" value="NAD_binding_1"/>
    <property type="match status" value="1"/>
</dbReference>
<dbReference type="PROSITE" id="PS00197">
    <property type="entry name" value="2FE2S_FER_1"/>
    <property type="match status" value="1"/>
</dbReference>
<dbReference type="PROSITE" id="PS51085">
    <property type="entry name" value="2FE2S_FER_2"/>
    <property type="match status" value="1"/>
</dbReference>
<keyword evidence="2" id="KW-0001">2Fe-2S</keyword>
<comment type="cofactor">
    <cofactor evidence="1">
        <name>FAD</name>
        <dbReference type="ChEBI" id="CHEBI:57692"/>
    </cofactor>
</comment>
<dbReference type="InterPro" id="IPR017927">
    <property type="entry name" value="FAD-bd_FR_type"/>
</dbReference>
<dbReference type="InterPro" id="IPR001433">
    <property type="entry name" value="OxRdtase_FAD/NAD-bd"/>
</dbReference>
<accession>A0A2U1CL20</accession>
<comment type="cofactor">
    <cofactor evidence="3">
        <name>[2Fe-2S] cluster</name>
        <dbReference type="ChEBI" id="CHEBI:190135"/>
    </cofactor>
</comment>
<evidence type="ECO:0000313" key="7">
    <source>
        <dbReference type="Proteomes" id="UP000246145"/>
    </source>
</evidence>
<keyword evidence="6" id="KW-0223">Dioxygenase</keyword>
<dbReference type="GO" id="GO:0051213">
    <property type="term" value="F:dioxygenase activity"/>
    <property type="evidence" value="ECO:0007669"/>
    <property type="project" value="UniProtKB-KW"/>
</dbReference>
<keyword evidence="6" id="KW-0560">Oxidoreductase</keyword>
<dbReference type="PANTHER" id="PTHR47354:SF5">
    <property type="entry name" value="PROTEIN RFBI"/>
    <property type="match status" value="1"/>
</dbReference>
<sequence>MAVSQSHTADSIMSIPVQLVFSDGHTNTLHLAPGTKVLEAARERGIQLLTDCEEGNCGTCQARVSRGTVEMDEFSPAVLTESEQQSGVVLVCRARATEAAVIELPYSGDDALAASEAGSTAVVESIETVAADTMALTLTTQDALAFLPGQYVNITPSGDFHRSFSMANPPGQKLLTFYIALQQNGLFSDWLSSANVGDSVELSAPRGTFYLRDDTQPKIMVAGGTGLAPLLSMLEQIAQSKQADIRATPIELLVGARHENQLFQLDRLEQLKSLLPGLSIQVSCDKVDDTSPYRQGRVTELLDELSIDRSSSIYACGPPPMIDAVKGILKAKRIPARQLYVEKFIG</sequence>
<dbReference type="Pfam" id="PF00970">
    <property type="entry name" value="FAD_binding_6"/>
    <property type="match status" value="1"/>
</dbReference>
<dbReference type="InterPro" id="IPR017938">
    <property type="entry name" value="Riboflavin_synthase-like_b-brl"/>
</dbReference>
<keyword evidence="2" id="KW-0408">Iron</keyword>
<dbReference type="Gene3D" id="3.40.50.80">
    <property type="entry name" value="Nucleotide-binding domain of ferredoxin-NADP reductase (FNR) module"/>
    <property type="match status" value="1"/>
</dbReference>
<dbReference type="GO" id="GO:0051537">
    <property type="term" value="F:2 iron, 2 sulfur cluster binding"/>
    <property type="evidence" value="ECO:0007669"/>
    <property type="project" value="UniProtKB-KW"/>
</dbReference>
<dbReference type="CDD" id="cd00207">
    <property type="entry name" value="fer2"/>
    <property type="match status" value="1"/>
</dbReference>
<dbReference type="PRINTS" id="PR00410">
    <property type="entry name" value="PHEHYDRXLASE"/>
</dbReference>
<dbReference type="EMBL" id="QEKO01000003">
    <property type="protein sequence ID" value="PVY61683.1"/>
    <property type="molecule type" value="Genomic_DNA"/>
</dbReference>
<dbReference type="PANTHER" id="PTHR47354">
    <property type="entry name" value="NADH OXIDOREDUCTASE HCR"/>
    <property type="match status" value="1"/>
</dbReference>
<dbReference type="InterPro" id="IPR001709">
    <property type="entry name" value="Flavoprot_Pyr_Nucl_cyt_Rdtase"/>
</dbReference>
<dbReference type="PRINTS" id="PR00371">
    <property type="entry name" value="FPNCR"/>
</dbReference>
<reference evidence="6 7" key="1">
    <citation type="submission" date="2018-04" db="EMBL/GenBank/DDBJ databases">
        <title>Genomic Encyclopedia of Type Strains, Phase IV (KMG-IV): sequencing the most valuable type-strain genomes for metagenomic binning, comparative biology and taxonomic classification.</title>
        <authorList>
            <person name="Goeker M."/>
        </authorList>
    </citation>
    <scope>NUCLEOTIDE SEQUENCE [LARGE SCALE GENOMIC DNA]</scope>
    <source>
        <strain evidence="6 7">DSM 10065</strain>
    </source>
</reference>
<dbReference type="InterPro" id="IPR036010">
    <property type="entry name" value="2Fe-2S_ferredoxin-like_sf"/>
</dbReference>
<keyword evidence="2" id="KW-0479">Metal-binding</keyword>
<proteinExistence type="predicted"/>
<evidence type="ECO:0000313" key="6">
    <source>
        <dbReference type="EMBL" id="PVY61683.1"/>
    </source>
</evidence>
<dbReference type="Pfam" id="PF00111">
    <property type="entry name" value="Fer2"/>
    <property type="match status" value="1"/>
</dbReference>
<comment type="caution">
    <text evidence="6">The sequence shown here is derived from an EMBL/GenBank/DDBJ whole genome shotgun (WGS) entry which is preliminary data.</text>
</comment>
<dbReference type="InterPro" id="IPR039261">
    <property type="entry name" value="FNR_nucleotide-bd"/>
</dbReference>
<evidence type="ECO:0000259" key="5">
    <source>
        <dbReference type="PROSITE" id="PS51384"/>
    </source>
</evidence>
<feature type="domain" description="2Fe-2S ferredoxin-type" evidence="4">
    <location>
        <begin position="15"/>
        <end position="108"/>
    </location>
</feature>
<dbReference type="InterPro" id="IPR006058">
    <property type="entry name" value="2Fe2S_fd_BS"/>
</dbReference>
<dbReference type="Gene3D" id="2.40.30.10">
    <property type="entry name" value="Translation factors"/>
    <property type="match status" value="1"/>
</dbReference>
<feature type="domain" description="FAD-binding FR-type" evidence="5">
    <location>
        <begin position="116"/>
        <end position="212"/>
    </location>
</feature>
<dbReference type="InterPro" id="IPR008333">
    <property type="entry name" value="Cbr1-like_FAD-bd_dom"/>
</dbReference>
<evidence type="ECO:0000259" key="4">
    <source>
        <dbReference type="PROSITE" id="PS51085"/>
    </source>
</evidence>
<keyword evidence="7" id="KW-1185">Reference proteome</keyword>
<dbReference type="PROSITE" id="PS51384">
    <property type="entry name" value="FAD_FR"/>
    <property type="match status" value="1"/>
</dbReference>
<gene>
    <name evidence="6" type="ORF">C7440_2413</name>
</gene>
<dbReference type="InterPro" id="IPR001041">
    <property type="entry name" value="2Fe-2S_ferredoxin-type"/>
</dbReference>
<dbReference type="SUPFAM" id="SSF52343">
    <property type="entry name" value="Ferredoxin reductase-like, C-terminal NADP-linked domain"/>
    <property type="match status" value="1"/>
</dbReference>
<evidence type="ECO:0000256" key="3">
    <source>
        <dbReference type="ARBA" id="ARBA00034078"/>
    </source>
</evidence>
<dbReference type="Gene3D" id="3.10.20.30">
    <property type="match status" value="1"/>
</dbReference>
<evidence type="ECO:0000256" key="1">
    <source>
        <dbReference type="ARBA" id="ARBA00001974"/>
    </source>
</evidence>
<dbReference type="OrthoDB" id="9806195at2"/>
<organism evidence="6 7">
    <name type="scientific">Pusillimonas noertemannii</name>
    <dbReference type="NCBI Taxonomy" id="305977"/>
    <lineage>
        <taxon>Bacteria</taxon>
        <taxon>Pseudomonadati</taxon>
        <taxon>Pseudomonadota</taxon>
        <taxon>Betaproteobacteria</taxon>
        <taxon>Burkholderiales</taxon>
        <taxon>Alcaligenaceae</taxon>
        <taxon>Pusillimonas</taxon>
    </lineage>
</organism>
<dbReference type="SUPFAM" id="SSF63380">
    <property type="entry name" value="Riboflavin synthase domain-like"/>
    <property type="match status" value="1"/>
</dbReference>
<name>A0A2U1CL20_9BURK</name>
<keyword evidence="2" id="KW-0411">Iron-sulfur</keyword>
<dbReference type="InterPro" id="IPR050415">
    <property type="entry name" value="MRET"/>
</dbReference>
<dbReference type="Proteomes" id="UP000246145">
    <property type="component" value="Unassembled WGS sequence"/>
</dbReference>
<evidence type="ECO:0000256" key="2">
    <source>
        <dbReference type="ARBA" id="ARBA00022714"/>
    </source>
</evidence>
<dbReference type="AlphaFoldDB" id="A0A2U1CL20"/>